<name>A0A0C5JC97_9PROT</name>
<evidence type="ECO:0000313" key="4">
    <source>
        <dbReference type="Proteomes" id="UP000061603"/>
    </source>
</evidence>
<dbReference type="HOGENOM" id="CLU_102527_0_1_4"/>
<proteinExistence type="inferred from homology"/>
<dbReference type="EMBL" id="CP010554">
    <property type="protein sequence ID" value="AJP49473.1"/>
    <property type="molecule type" value="Genomic_DNA"/>
</dbReference>
<keyword evidence="4" id="KW-1185">Reference proteome</keyword>
<keyword evidence="3" id="KW-0223">Dioxygenase</keyword>
<reference evidence="3 4" key="1">
    <citation type="journal article" date="2015" name="Genome Announc.">
        <title>Complete Genome Sequence of a Novel Bacterium within the Family Rhodocyclaceae That Degrades Polycyclic Aromatic Hydrocarbons.</title>
        <authorList>
            <person name="Singleton D.R."/>
            <person name="Dickey A.N."/>
            <person name="Scholl E.H."/>
            <person name="Wright F.A."/>
            <person name="Aitken M.D."/>
        </authorList>
    </citation>
    <scope>NUCLEOTIDE SEQUENCE [LARGE SCALE GENOMIC DNA]</scope>
    <source>
        <strain evidence="4">PG1-Ca6</strain>
    </source>
</reference>
<dbReference type="CDD" id="cd00667">
    <property type="entry name" value="ring_hydroxylating_dioxygenases_beta"/>
    <property type="match status" value="1"/>
</dbReference>
<evidence type="ECO:0000313" key="3">
    <source>
        <dbReference type="EMBL" id="AJP49473.1"/>
    </source>
</evidence>
<dbReference type="PATRIC" id="fig|1565605.3.peg.1358"/>
<evidence type="ECO:0000256" key="1">
    <source>
        <dbReference type="ARBA" id="ARBA00009570"/>
    </source>
</evidence>
<accession>A0A0C5JC97</accession>
<dbReference type="PANTHER" id="PTHR41534">
    <property type="entry name" value="BLR3401 PROTEIN"/>
    <property type="match status" value="1"/>
</dbReference>
<dbReference type="SUPFAM" id="SSF54427">
    <property type="entry name" value="NTF2-like"/>
    <property type="match status" value="1"/>
</dbReference>
<dbReference type="GO" id="GO:0019380">
    <property type="term" value="P:3-phenylpropionate catabolic process"/>
    <property type="evidence" value="ECO:0007669"/>
    <property type="project" value="TreeGrafter"/>
</dbReference>
<protein>
    <submittedName>
        <fullName evidence="3">Benzene 1,2-dioxygenase</fullName>
    </submittedName>
</protein>
<dbReference type="Proteomes" id="UP000061603">
    <property type="component" value="Chromosome"/>
</dbReference>
<sequence>MTAATWHSVVRFLGQEAKHLDDKDWDAWLALYALDAEYWIPSWDSDGTLITDPTKHVSLIYYKNRGGLEDRIFRIRTGRSASSTPLARTSHQFQLIDVSEMGGVVQVRTNWTVDSVTDHEVRSYFGTAYYSLVAQGDSWLIQSKKTIVLNDRIDQVLDVYLV</sequence>
<dbReference type="GO" id="GO:0051213">
    <property type="term" value="F:dioxygenase activity"/>
    <property type="evidence" value="ECO:0007669"/>
    <property type="project" value="UniProtKB-KW"/>
</dbReference>
<dbReference type="Pfam" id="PF00866">
    <property type="entry name" value="Ring_hydroxyl_B"/>
    <property type="match status" value="1"/>
</dbReference>
<keyword evidence="2" id="KW-0560">Oxidoreductase</keyword>
<dbReference type="AlphaFoldDB" id="A0A0C5JC97"/>
<dbReference type="KEGG" id="rbu:PG1C_06450"/>
<dbReference type="STRING" id="1565605.PG1C_06450"/>
<dbReference type="Gene3D" id="3.10.450.50">
    <property type="match status" value="1"/>
</dbReference>
<comment type="similarity">
    <text evidence="1">Belongs to the bacterial ring-hydroxylating dioxygenase beta subunit family.</text>
</comment>
<organism evidence="3 4">
    <name type="scientific">Rugosibacter aromaticivorans</name>
    <dbReference type="NCBI Taxonomy" id="1565605"/>
    <lineage>
        <taxon>Bacteria</taxon>
        <taxon>Pseudomonadati</taxon>
        <taxon>Pseudomonadota</taxon>
        <taxon>Betaproteobacteria</taxon>
        <taxon>Nitrosomonadales</taxon>
        <taxon>Sterolibacteriaceae</taxon>
        <taxon>Rugosibacter</taxon>
    </lineage>
</organism>
<dbReference type="PANTHER" id="PTHR41534:SF1">
    <property type="entry name" value="BLR3401 PROTEIN"/>
    <property type="match status" value="1"/>
</dbReference>
<dbReference type="InterPro" id="IPR032710">
    <property type="entry name" value="NTF2-like_dom_sf"/>
</dbReference>
<gene>
    <name evidence="3" type="ORF">PG1C_06450</name>
</gene>
<dbReference type="InterPro" id="IPR000391">
    <property type="entry name" value="Rng_hydr_dOase-bsu"/>
</dbReference>
<evidence type="ECO:0000256" key="2">
    <source>
        <dbReference type="ARBA" id="ARBA00023002"/>
    </source>
</evidence>